<gene>
    <name evidence="3" type="ORF">KIH79_12430</name>
</gene>
<dbReference type="Pfam" id="PF18885">
    <property type="entry name" value="DUF5648"/>
    <property type="match status" value="1"/>
</dbReference>
<sequence length="252" mass="27725">LNIVDNGQYSIGGAQGVSTTYEKGSVAEQQNFSSQDNALVANSNLYTVDEFNQLIDKYVAAHPEEQQSSKPGDSKPDDNQNQNNSGNGSTDTNKPGDNGSANNTGNTGSANGQTSQAKPVYRLYKPGAVEHLYSASANEIKALVRKGWRNEGVVFQATSGSPQHLRPILREYNPRTQRHNWTSDWLEDKALINKHGWKGEGVAWYSDMDGTVDVYRLSNPRTGEHLFSTSQNECRVLVSRGWRNEGVSFKGL</sequence>
<feature type="compositionally biased region" description="Low complexity" evidence="1">
    <location>
        <begin position="79"/>
        <end position="112"/>
    </location>
</feature>
<accession>A0ABS6WI23</accession>
<evidence type="ECO:0000313" key="3">
    <source>
        <dbReference type="EMBL" id="MBW3093704.1"/>
    </source>
</evidence>
<evidence type="ECO:0000256" key="1">
    <source>
        <dbReference type="SAM" id="MobiDB-lite"/>
    </source>
</evidence>
<name>A0ABS6WI23_9BIFI</name>
<evidence type="ECO:0000313" key="4">
    <source>
        <dbReference type="Proteomes" id="UP000700815"/>
    </source>
</evidence>
<protein>
    <recommendedName>
        <fullName evidence="2">DUF5648 domain-containing protein</fullName>
    </recommendedName>
</protein>
<comment type="caution">
    <text evidence="3">The sequence shown here is derived from an EMBL/GenBank/DDBJ whole genome shotgun (WGS) entry which is preliminary data.</text>
</comment>
<feature type="region of interest" description="Disordered" evidence="1">
    <location>
        <begin position="63"/>
        <end position="117"/>
    </location>
</feature>
<keyword evidence="4" id="KW-1185">Reference proteome</keyword>
<reference evidence="3 4" key="1">
    <citation type="submission" date="2021-05" db="EMBL/GenBank/DDBJ databases">
        <title>Phylogenetic classification of ten novel species belonging to the genus Bifidobacterium comprising B. colchicus sp. nov., B. abeli sp. nov., B. bicoloris sp. nov., B. guerezis sp. nov., B. rosaliae sp. nov., B. santillanensis sp. nov., B. argentati sp. nov., B. amazzoni sp. nov., B. pluviali sp. nov., and B. pinnaculum sp. nov.</title>
        <authorList>
            <person name="Lugli G.A."/>
            <person name="Ruiz Garcia L."/>
            <person name="Margolles A."/>
            <person name="Ventura M."/>
        </authorList>
    </citation>
    <scope>NUCLEOTIDE SEQUENCE [LARGE SCALE GENOMIC DNA]</scope>
    <source>
        <strain evidence="3 4">82T10</strain>
    </source>
</reference>
<dbReference type="Proteomes" id="UP000700815">
    <property type="component" value="Unassembled WGS sequence"/>
</dbReference>
<evidence type="ECO:0000259" key="2">
    <source>
        <dbReference type="Pfam" id="PF18885"/>
    </source>
</evidence>
<proteinExistence type="predicted"/>
<organism evidence="3 4">
    <name type="scientific">Bifidobacterium miconis</name>
    <dbReference type="NCBI Taxonomy" id="2834435"/>
    <lineage>
        <taxon>Bacteria</taxon>
        <taxon>Bacillati</taxon>
        <taxon>Actinomycetota</taxon>
        <taxon>Actinomycetes</taxon>
        <taxon>Bifidobacteriales</taxon>
        <taxon>Bifidobacteriaceae</taxon>
        <taxon>Bifidobacterium</taxon>
    </lineage>
</organism>
<dbReference type="EMBL" id="JAHBBH010000067">
    <property type="protein sequence ID" value="MBW3093704.1"/>
    <property type="molecule type" value="Genomic_DNA"/>
</dbReference>
<feature type="compositionally biased region" description="Basic and acidic residues" evidence="1">
    <location>
        <begin position="63"/>
        <end position="78"/>
    </location>
</feature>
<feature type="domain" description="DUF5648" evidence="2">
    <location>
        <begin position="119"/>
        <end position="251"/>
    </location>
</feature>
<dbReference type="InterPro" id="IPR043708">
    <property type="entry name" value="DUF5648"/>
</dbReference>
<feature type="non-terminal residue" evidence="3">
    <location>
        <position position="1"/>
    </location>
</feature>